<organism evidence="5 6">
    <name type="scientific">Streptococcus canis</name>
    <dbReference type="NCBI Taxonomy" id="1329"/>
    <lineage>
        <taxon>Bacteria</taxon>
        <taxon>Bacillati</taxon>
        <taxon>Bacillota</taxon>
        <taxon>Bacilli</taxon>
        <taxon>Lactobacillales</taxon>
        <taxon>Streptococcaceae</taxon>
        <taxon>Streptococcus</taxon>
    </lineage>
</organism>
<accession>A0AAE4Q6U2</accession>
<feature type="signal peptide" evidence="4">
    <location>
        <begin position="1"/>
        <end position="28"/>
    </location>
</feature>
<dbReference type="NCBIfam" id="TIGR01168">
    <property type="entry name" value="YSIRK_signal"/>
    <property type="match status" value="1"/>
</dbReference>
<dbReference type="AlphaFoldDB" id="A0AAE4Q6U2"/>
<keyword evidence="2" id="KW-0175">Coiled coil</keyword>
<evidence type="ECO:0000256" key="2">
    <source>
        <dbReference type="SAM" id="Coils"/>
    </source>
</evidence>
<evidence type="ECO:0000256" key="1">
    <source>
        <dbReference type="ARBA" id="ARBA00022729"/>
    </source>
</evidence>
<evidence type="ECO:0000256" key="4">
    <source>
        <dbReference type="SAM" id="SignalP"/>
    </source>
</evidence>
<evidence type="ECO:0000313" key="5">
    <source>
        <dbReference type="EMBL" id="MDV5977077.1"/>
    </source>
</evidence>
<reference evidence="5" key="1">
    <citation type="submission" date="2021-04" db="EMBL/GenBank/DDBJ databases">
        <title>Draft genomes of 20 S. canis strains.</title>
        <authorList>
            <person name="Pagnossin D."/>
            <person name="Weir W."/>
            <person name="Smith A."/>
            <person name="Ure R."/>
            <person name="Oravcova K."/>
        </authorList>
    </citation>
    <scope>NUCLEOTIDE SEQUENCE</scope>
    <source>
        <strain evidence="5">284</strain>
    </source>
</reference>
<keyword evidence="3" id="KW-0472">Membrane</keyword>
<dbReference type="InterPro" id="IPR005877">
    <property type="entry name" value="YSIRK_signal_dom"/>
</dbReference>
<dbReference type="EMBL" id="JAGQEX010000011">
    <property type="protein sequence ID" value="MDV5977077.1"/>
    <property type="molecule type" value="Genomic_DNA"/>
</dbReference>
<keyword evidence="1 4" id="KW-0732">Signal</keyword>
<keyword evidence="3" id="KW-1133">Transmembrane helix</keyword>
<name>A0AAE4Q6U2_STRCB</name>
<dbReference type="Proteomes" id="UP001186118">
    <property type="component" value="Unassembled WGS sequence"/>
</dbReference>
<evidence type="ECO:0000256" key="3">
    <source>
        <dbReference type="SAM" id="Phobius"/>
    </source>
</evidence>
<protein>
    <submittedName>
        <fullName evidence="5">YSIRK-type signal peptide-containing protein</fullName>
    </submittedName>
</protein>
<gene>
    <name evidence="5" type="ORF">KB584_06320</name>
</gene>
<feature type="transmembrane region" description="Helical" evidence="3">
    <location>
        <begin position="87"/>
        <end position="106"/>
    </location>
</feature>
<feature type="coiled-coil region" evidence="2">
    <location>
        <begin position="106"/>
        <end position="133"/>
    </location>
</feature>
<keyword evidence="3" id="KW-0812">Transmembrane</keyword>
<comment type="caution">
    <text evidence="5">The sequence shown here is derived from an EMBL/GenBank/DDBJ whole genome shotgun (WGS) entry which is preliminary data.</text>
</comment>
<feature type="chain" id="PRO_5041926542" evidence="4">
    <location>
        <begin position="29"/>
        <end position="133"/>
    </location>
</feature>
<proteinExistence type="predicted"/>
<evidence type="ECO:0000313" key="6">
    <source>
        <dbReference type="Proteomes" id="UP001186118"/>
    </source>
</evidence>
<sequence length="133" mass="14742">MEKEKKVKYFLRKSAFGLVSMSAAFVMATAAVTTVSADTVSDLKAELINTAKAAYGGNEGPAEMLTKALANVTTVEGIENALAGDKLLQDIVIIYHLKLITLLLLLRQKLLQQTQLRRQRQKLNKQLRLKQNN</sequence>